<dbReference type="SFLD" id="SFLDG01148">
    <property type="entry name" value="Xi_(cytGST)"/>
    <property type="match status" value="1"/>
</dbReference>
<dbReference type="InterPro" id="IPR016639">
    <property type="entry name" value="GST_Omega/GSH"/>
</dbReference>
<organism evidence="3 4">
    <name type="scientific">Dentipellis fragilis</name>
    <dbReference type="NCBI Taxonomy" id="205917"/>
    <lineage>
        <taxon>Eukaryota</taxon>
        <taxon>Fungi</taxon>
        <taxon>Dikarya</taxon>
        <taxon>Basidiomycota</taxon>
        <taxon>Agaricomycotina</taxon>
        <taxon>Agaricomycetes</taxon>
        <taxon>Russulales</taxon>
        <taxon>Hericiaceae</taxon>
        <taxon>Dentipellis</taxon>
    </lineage>
</organism>
<feature type="compositionally biased region" description="Basic and acidic residues" evidence="1">
    <location>
        <begin position="102"/>
        <end position="112"/>
    </location>
</feature>
<dbReference type="OrthoDB" id="2309723at2759"/>
<name>A0A4Y9Z7T3_9AGAM</name>
<accession>A0A4Y9Z7T3</accession>
<feature type="compositionally biased region" description="Basic and acidic residues" evidence="1">
    <location>
        <begin position="25"/>
        <end position="34"/>
    </location>
</feature>
<dbReference type="Pfam" id="PF13409">
    <property type="entry name" value="GST_N_2"/>
    <property type="match status" value="1"/>
</dbReference>
<dbReference type="InterPro" id="IPR004045">
    <property type="entry name" value="Glutathione_S-Trfase_N"/>
</dbReference>
<dbReference type="STRING" id="205917.A0A4Y9Z7T3"/>
<evidence type="ECO:0000256" key="1">
    <source>
        <dbReference type="SAM" id="MobiDB-lite"/>
    </source>
</evidence>
<dbReference type="InterPro" id="IPR010987">
    <property type="entry name" value="Glutathione-S-Trfase_C-like"/>
</dbReference>
<dbReference type="PANTHER" id="PTHR32419:SF6">
    <property type="entry name" value="GLUTATHIONE S-TRANSFERASE OMEGA-LIKE 1-RELATED"/>
    <property type="match status" value="1"/>
</dbReference>
<protein>
    <recommendedName>
        <fullName evidence="2">GST C-terminal domain-containing protein</fullName>
    </recommendedName>
</protein>
<dbReference type="Proteomes" id="UP000298327">
    <property type="component" value="Unassembled WGS sequence"/>
</dbReference>
<feature type="compositionally biased region" description="Basic and acidic residues" evidence="1">
    <location>
        <begin position="1"/>
        <end position="16"/>
    </location>
</feature>
<dbReference type="PROSITE" id="PS50405">
    <property type="entry name" value="GST_CTER"/>
    <property type="match status" value="1"/>
</dbReference>
<evidence type="ECO:0000259" key="2">
    <source>
        <dbReference type="PROSITE" id="PS50405"/>
    </source>
</evidence>
<sequence>MDIERSGGKRTRDAMAERCLATETRAGDAEDKPAQESVGLLVVVPLMPSLFSRARTASTPSKAQKNSPLADVVAYDEFGRVASRGSGRGITLSTPGKRDKKKDKDKDKDRLRARTLSSSKARAKGPSLDEPVDAGPPDGSFFALHLDPPKFPDHPDADDTTAYGYLSFQRHVVLGLPEAERLVKAVADALSTRGLTTPFIFSSLALDINAAGVRRLVRTFLATCGPSASSTTERAWQDETRFAGPHELGMCLRWGLARIVRVAGGHAVRGLVPWENYVAWGENEVALNYPPAYFGAFLEPLQPINIQRVFSMSTTARDTTLQSDITKAQVLNPDGSFKRAPSTFRDFIEKGGKFPPETDRYHLYISYACPWACRVLIMRKLKGLDFISVTVVSPQMGEQGWPFAKLDKFPGADSDPLYDSDHVKDLYLRADPNFEGRFTVPVLWDKKQHTIVNNESSEIIRIFNTAFNEHIPADNAALDFYPEDLRKEIDGMNEWVYDTINNGVYRSGFARSQSAYREAVVALFESLDRVEKLLEGKDYLIGNKLTEADIRLFVTIIRFDPVYVGHFKCNIRDIRNGYPNIHRWLRNLYWKNDAFKSTTNFDHIKTHYYWSHTMVNPTRIVPIGPIPHIQPLDA</sequence>
<feature type="region of interest" description="Disordered" evidence="1">
    <location>
        <begin position="84"/>
        <end position="134"/>
    </location>
</feature>
<gene>
    <name evidence="3" type="ORF">EVG20_g2066</name>
</gene>
<keyword evidence="4" id="KW-1185">Reference proteome</keyword>
<dbReference type="Pfam" id="PF13410">
    <property type="entry name" value="GST_C_2"/>
    <property type="match status" value="1"/>
</dbReference>
<dbReference type="AlphaFoldDB" id="A0A4Y9Z7T3"/>
<proteinExistence type="predicted"/>
<reference evidence="3 4" key="1">
    <citation type="submission" date="2019-02" db="EMBL/GenBank/DDBJ databases">
        <title>Genome sequencing of the rare red list fungi Dentipellis fragilis.</title>
        <authorList>
            <person name="Buettner E."/>
            <person name="Kellner H."/>
        </authorList>
    </citation>
    <scope>NUCLEOTIDE SEQUENCE [LARGE SCALE GENOMIC DNA]</scope>
    <source>
        <strain evidence="3 4">DSM 105465</strain>
    </source>
</reference>
<dbReference type="PANTHER" id="PTHR32419">
    <property type="entry name" value="GLUTATHIONYL-HYDROQUINONE REDUCTASE"/>
    <property type="match status" value="1"/>
</dbReference>
<dbReference type="InterPro" id="IPR047047">
    <property type="entry name" value="GST_Omega-like_C"/>
</dbReference>
<feature type="domain" description="GST C-terminal" evidence="2">
    <location>
        <begin position="482"/>
        <end position="608"/>
    </location>
</feature>
<feature type="region of interest" description="Disordered" evidence="1">
    <location>
        <begin position="1"/>
        <end position="35"/>
    </location>
</feature>
<dbReference type="SFLD" id="SFLDG01206">
    <property type="entry name" value="Xi.1"/>
    <property type="match status" value="1"/>
</dbReference>
<dbReference type="Gene3D" id="3.40.30.10">
    <property type="entry name" value="Glutaredoxin"/>
    <property type="match status" value="1"/>
</dbReference>
<dbReference type="EMBL" id="SEOQ01000074">
    <property type="protein sequence ID" value="TFY70936.1"/>
    <property type="molecule type" value="Genomic_DNA"/>
</dbReference>
<dbReference type="InterPro" id="IPR036249">
    <property type="entry name" value="Thioredoxin-like_sf"/>
</dbReference>
<evidence type="ECO:0000313" key="4">
    <source>
        <dbReference type="Proteomes" id="UP000298327"/>
    </source>
</evidence>
<evidence type="ECO:0000313" key="3">
    <source>
        <dbReference type="EMBL" id="TFY70936.1"/>
    </source>
</evidence>
<dbReference type="GO" id="GO:0004364">
    <property type="term" value="F:glutathione transferase activity"/>
    <property type="evidence" value="ECO:0007669"/>
    <property type="project" value="InterPro"/>
</dbReference>
<dbReference type="Gene3D" id="1.20.1050.10">
    <property type="match status" value="1"/>
</dbReference>
<comment type="caution">
    <text evidence="3">The sequence shown here is derived from an EMBL/GenBank/DDBJ whole genome shotgun (WGS) entry which is preliminary data.</text>
</comment>
<dbReference type="SUPFAM" id="SSF52833">
    <property type="entry name" value="Thioredoxin-like"/>
    <property type="match status" value="1"/>
</dbReference>
<dbReference type="InterPro" id="IPR036282">
    <property type="entry name" value="Glutathione-S-Trfase_C_sf"/>
</dbReference>
<dbReference type="SFLD" id="SFLDS00019">
    <property type="entry name" value="Glutathione_Transferase_(cytos"/>
    <property type="match status" value="1"/>
</dbReference>
<dbReference type="CDD" id="cd03190">
    <property type="entry name" value="GST_C_Omega_like"/>
    <property type="match status" value="1"/>
</dbReference>
<dbReference type="InterPro" id="IPR040079">
    <property type="entry name" value="Glutathione_S-Trfase"/>
</dbReference>
<dbReference type="SUPFAM" id="SSF47616">
    <property type="entry name" value="GST C-terminal domain-like"/>
    <property type="match status" value="1"/>
</dbReference>
<dbReference type="GO" id="GO:0005737">
    <property type="term" value="C:cytoplasm"/>
    <property type="evidence" value="ECO:0007669"/>
    <property type="project" value="TreeGrafter"/>
</dbReference>